<dbReference type="InterPro" id="IPR021858">
    <property type="entry name" value="Fun_TF"/>
</dbReference>
<dbReference type="AlphaFoldDB" id="A0A8H7LRD2"/>
<dbReference type="PANTHER" id="PTHR37534:SF46">
    <property type="entry name" value="ZN(II)2CYS6 TRANSCRIPTION FACTOR (EUROFUNG)"/>
    <property type="match status" value="1"/>
</dbReference>
<sequence>MFKSPPRSIDDGLLWRIDNSSITLWSMYLVARTVTDIANGGGAQKYLSWIFRFCQQILETSPDIQESDLEARLAGLYDLLPLVSAISGTASGYALLKRCAPVFLQSIACHPNLWSNDYAISISEAILNTRYEIAQFVIQDTVAALVLGTPPLLCYDSTPIWTAEVPFYYQIMHGFPVEILLFLAKANDWRASQSMGQMPCNQSEWIGLEEQLDSWDPNIDYTDGPDSNIARFAIQEAWRQAAKIYLYMVPVSFNKAHFSPLLSHKLIQGVKGANSADPQVESAVRQVVRLESVLKGSNPQKLHLLVPCLLAGVAARQEEHRAVLRNRVSDQWPSKINVLVLRGPDFAPILDHLWHGVGSQGNPVTWEDYVQSRSRVLPV</sequence>
<evidence type="ECO:0000256" key="2">
    <source>
        <dbReference type="ARBA" id="ARBA00023242"/>
    </source>
</evidence>
<dbReference type="EMBL" id="JACYCD010000394">
    <property type="protein sequence ID" value="KAF8695045.1"/>
    <property type="molecule type" value="Genomic_DNA"/>
</dbReference>
<comment type="caution">
    <text evidence="3">The sequence shown here is derived from an EMBL/GenBank/DDBJ whole genome shotgun (WGS) entry which is preliminary data.</text>
</comment>
<feature type="non-terminal residue" evidence="3">
    <location>
        <position position="1"/>
    </location>
</feature>
<reference evidence="3" key="1">
    <citation type="submission" date="2020-09" db="EMBL/GenBank/DDBJ databases">
        <title>Comparative genome analyses of four rice-infecting Rhizoctonia solani isolates reveal extensive enrichment of homogalacturonan modification genes.</title>
        <authorList>
            <person name="Lee D.-Y."/>
            <person name="Jeon J."/>
            <person name="Kim K.-T."/>
            <person name="Cheong K."/>
            <person name="Song H."/>
            <person name="Choi G."/>
            <person name="Ko J."/>
            <person name="Opiyo S.O."/>
            <person name="Zuo S."/>
            <person name="Madhav S."/>
            <person name="Lee Y.-H."/>
            <person name="Wang G.-L."/>
        </authorList>
    </citation>
    <scope>NUCLEOTIDE SEQUENCE</scope>
    <source>
        <strain evidence="3">AG1-IA WGL</strain>
    </source>
</reference>
<evidence type="ECO:0000256" key="1">
    <source>
        <dbReference type="ARBA" id="ARBA00004123"/>
    </source>
</evidence>
<dbReference type="PANTHER" id="PTHR37534">
    <property type="entry name" value="TRANSCRIPTIONAL ACTIVATOR PROTEIN UGA3"/>
    <property type="match status" value="1"/>
</dbReference>
<name>A0A8H7LRD2_9AGAM</name>
<evidence type="ECO:0000313" key="3">
    <source>
        <dbReference type="EMBL" id="KAF8695045.1"/>
    </source>
</evidence>
<comment type="subcellular location">
    <subcellularLocation>
        <location evidence="1">Nucleus</location>
    </subcellularLocation>
</comment>
<dbReference type="OrthoDB" id="3137720at2759"/>
<dbReference type="GO" id="GO:0005634">
    <property type="term" value="C:nucleus"/>
    <property type="evidence" value="ECO:0007669"/>
    <property type="project" value="UniProtKB-SubCell"/>
</dbReference>
<protein>
    <submittedName>
        <fullName evidence="3">Uncharacterized protein</fullName>
    </submittedName>
</protein>
<gene>
    <name evidence="3" type="ORF">RHS03_08092</name>
</gene>
<proteinExistence type="predicted"/>
<keyword evidence="2" id="KW-0539">Nucleus</keyword>
<evidence type="ECO:0000313" key="4">
    <source>
        <dbReference type="Proteomes" id="UP000602905"/>
    </source>
</evidence>
<dbReference type="Proteomes" id="UP000602905">
    <property type="component" value="Unassembled WGS sequence"/>
</dbReference>
<accession>A0A8H7LRD2</accession>
<organism evidence="3 4">
    <name type="scientific">Rhizoctonia solani</name>
    <dbReference type="NCBI Taxonomy" id="456999"/>
    <lineage>
        <taxon>Eukaryota</taxon>
        <taxon>Fungi</taxon>
        <taxon>Dikarya</taxon>
        <taxon>Basidiomycota</taxon>
        <taxon>Agaricomycotina</taxon>
        <taxon>Agaricomycetes</taxon>
        <taxon>Cantharellales</taxon>
        <taxon>Ceratobasidiaceae</taxon>
        <taxon>Rhizoctonia</taxon>
    </lineage>
</organism>
<dbReference type="Pfam" id="PF11951">
    <property type="entry name" value="Fungal_trans_2"/>
    <property type="match status" value="1"/>
</dbReference>